<dbReference type="HOGENOM" id="CLU_184156_3_0_1"/>
<dbReference type="GO" id="GO:0005576">
    <property type="term" value="C:extracellular region"/>
    <property type="evidence" value="ECO:0007669"/>
    <property type="project" value="UniProtKB-SubCell"/>
</dbReference>
<keyword evidence="4" id="KW-0929">Antimicrobial</keyword>
<evidence type="ECO:0000256" key="7">
    <source>
        <dbReference type="ARBA" id="ARBA00022821"/>
    </source>
</evidence>
<evidence type="ECO:0000313" key="9">
    <source>
        <dbReference type="EnsemblPlants" id="OPUNC02G31810.1"/>
    </source>
</evidence>
<dbReference type="InterPro" id="IPR010851">
    <property type="entry name" value="DEFL"/>
</dbReference>
<feature type="signal peptide" evidence="8">
    <location>
        <begin position="1"/>
        <end position="24"/>
    </location>
</feature>
<reference evidence="9" key="2">
    <citation type="submission" date="2018-05" db="EMBL/GenBank/DDBJ databases">
        <title>OpunRS2 (Oryza punctata Reference Sequence Version 2).</title>
        <authorList>
            <person name="Zhang J."/>
            <person name="Kudrna D."/>
            <person name="Lee S."/>
            <person name="Talag J."/>
            <person name="Welchert J."/>
            <person name="Wing R.A."/>
        </authorList>
    </citation>
    <scope>NUCLEOTIDE SEQUENCE [LARGE SCALE GENOMIC DNA]</scope>
</reference>
<keyword evidence="7" id="KW-0611">Plant defense</keyword>
<evidence type="ECO:0000256" key="8">
    <source>
        <dbReference type="SAM" id="SignalP"/>
    </source>
</evidence>
<reference evidence="9" key="1">
    <citation type="submission" date="2015-04" db="UniProtKB">
        <authorList>
            <consortium name="EnsemblPlants"/>
        </authorList>
    </citation>
    <scope>IDENTIFICATION</scope>
</reference>
<dbReference type="PANTHER" id="PTHR34783:SF1">
    <property type="entry name" value="DEFENSIN-LIKE PROTEIN 144-RELATED"/>
    <property type="match status" value="1"/>
</dbReference>
<keyword evidence="6 8" id="KW-0732">Signal</keyword>
<dbReference type="GO" id="GO:0050832">
    <property type="term" value="P:defense response to fungus"/>
    <property type="evidence" value="ECO:0007669"/>
    <property type="project" value="UniProtKB-KW"/>
</dbReference>
<proteinExistence type="inferred from homology"/>
<keyword evidence="3" id="KW-0964">Secreted</keyword>
<dbReference type="OMA" id="CYCEYCL"/>
<comment type="similarity">
    <text evidence="2">Belongs to the DEFL family.</text>
</comment>
<evidence type="ECO:0000256" key="4">
    <source>
        <dbReference type="ARBA" id="ARBA00022529"/>
    </source>
</evidence>
<evidence type="ECO:0000256" key="5">
    <source>
        <dbReference type="ARBA" id="ARBA00022577"/>
    </source>
</evidence>
<dbReference type="PANTHER" id="PTHR34783">
    <property type="entry name" value="DEFENSIN-LIKE PROTEIN 144-RELATED"/>
    <property type="match status" value="1"/>
</dbReference>
<evidence type="ECO:0008006" key="11">
    <source>
        <dbReference type="Google" id="ProtNLM"/>
    </source>
</evidence>
<sequence>MRAVQLLLVAIALISLSSVTVARSAETMARVSALTPGFSSVILNPDKACSAAECSADCSRMYKGTGKCFGPVGCDCEYCPSASATTATGSKN</sequence>
<keyword evidence="10" id="KW-1185">Reference proteome</keyword>
<dbReference type="Proteomes" id="UP000026962">
    <property type="component" value="Chromosome 2"/>
</dbReference>
<evidence type="ECO:0000256" key="6">
    <source>
        <dbReference type="ARBA" id="ARBA00022729"/>
    </source>
</evidence>
<dbReference type="eggNOG" id="ENOG502R4KD">
    <property type="taxonomic scope" value="Eukaryota"/>
</dbReference>
<dbReference type="Pfam" id="PF07333">
    <property type="entry name" value="SLR1-BP"/>
    <property type="match status" value="1"/>
</dbReference>
<dbReference type="EnsemblPlants" id="OPUNC02G31810.1">
    <property type="protein sequence ID" value="OPUNC02G31810.1"/>
    <property type="gene ID" value="OPUNC02G31810"/>
</dbReference>
<organism evidence="9">
    <name type="scientific">Oryza punctata</name>
    <name type="common">Red rice</name>
    <dbReference type="NCBI Taxonomy" id="4537"/>
    <lineage>
        <taxon>Eukaryota</taxon>
        <taxon>Viridiplantae</taxon>
        <taxon>Streptophyta</taxon>
        <taxon>Embryophyta</taxon>
        <taxon>Tracheophyta</taxon>
        <taxon>Spermatophyta</taxon>
        <taxon>Magnoliopsida</taxon>
        <taxon>Liliopsida</taxon>
        <taxon>Poales</taxon>
        <taxon>Poaceae</taxon>
        <taxon>BOP clade</taxon>
        <taxon>Oryzoideae</taxon>
        <taxon>Oryzeae</taxon>
        <taxon>Oryzinae</taxon>
        <taxon>Oryza</taxon>
    </lineage>
</organism>
<protein>
    <recommendedName>
        <fullName evidence="11">Knottin scorpion toxin-like domain-containing protein</fullName>
    </recommendedName>
</protein>
<dbReference type="Gramene" id="OPUNC02G31810.1">
    <property type="protein sequence ID" value="OPUNC02G31810.1"/>
    <property type="gene ID" value="OPUNC02G31810"/>
</dbReference>
<accession>A0A0E0K5U8</accession>
<evidence type="ECO:0000256" key="1">
    <source>
        <dbReference type="ARBA" id="ARBA00004613"/>
    </source>
</evidence>
<feature type="chain" id="PRO_5002364904" description="Knottin scorpion toxin-like domain-containing protein" evidence="8">
    <location>
        <begin position="25"/>
        <end position="92"/>
    </location>
</feature>
<dbReference type="GO" id="GO:0031640">
    <property type="term" value="P:killing of cells of another organism"/>
    <property type="evidence" value="ECO:0007669"/>
    <property type="project" value="UniProtKB-KW"/>
</dbReference>
<name>A0A0E0K5U8_ORYPU</name>
<comment type="subcellular location">
    <subcellularLocation>
        <location evidence="1">Secreted</location>
    </subcellularLocation>
</comment>
<evidence type="ECO:0000256" key="2">
    <source>
        <dbReference type="ARBA" id="ARBA00006722"/>
    </source>
</evidence>
<evidence type="ECO:0000313" key="10">
    <source>
        <dbReference type="Proteomes" id="UP000026962"/>
    </source>
</evidence>
<dbReference type="AlphaFoldDB" id="A0A0E0K5U8"/>
<keyword evidence="5" id="KW-0295">Fungicide</keyword>
<evidence type="ECO:0000256" key="3">
    <source>
        <dbReference type="ARBA" id="ARBA00022525"/>
    </source>
</evidence>